<dbReference type="EMBL" id="BMKM01000001">
    <property type="protein sequence ID" value="GGE10039.1"/>
    <property type="molecule type" value="Genomic_DNA"/>
</dbReference>
<protein>
    <recommendedName>
        <fullName evidence="3">Asparagine synthase</fullName>
    </recommendedName>
</protein>
<dbReference type="RefSeq" id="WP_182497882.1">
    <property type="nucleotide sequence ID" value="NZ_BMKM01000001.1"/>
</dbReference>
<reference evidence="1" key="2">
    <citation type="submission" date="2020-09" db="EMBL/GenBank/DDBJ databases">
        <authorList>
            <person name="Sun Q."/>
            <person name="Zhou Y."/>
        </authorList>
    </citation>
    <scope>NUCLEOTIDE SEQUENCE</scope>
    <source>
        <strain evidence="1">CGMCC 1.15966</strain>
    </source>
</reference>
<dbReference type="InterPro" id="IPR014729">
    <property type="entry name" value="Rossmann-like_a/b/a_fold"/>
</dbReference>
<keyword evidence="2" id="KW-1185">Reference proteome</keyword>
<organism evidence="1 2">
    <name type="scientific">Sphingobacterium cellulitidis</name>
    <dbReference type="NCBI Taxonomy" id="1768011"/>
    <lineage>
        <taxon>Bacteria</taxon>
        <taxon>Pseudomonadati</taxon>
        <taxon>Bacteroidota</taxon>
        <taxon>Sphingobacteriia</taxon>
        <taxon>Sphingobacteriales</taxon>
        <taxon>Sphingobacteriaceae</taxon>
        <taxon>Sphingobacterium</taxon>
    </lineage>
</organism>
<evidence type="ECO:0000313" key="2">
    <source>
        <dbReference type="Proteomes" id="UP000614460"/>
    </source>
</evidence>
<comment type="caution">
    <text evidence="1">The sequence shown here is derived from an EMBL/GenBank/DDBJ whole genome shotgun (WGS) entry which is preliminary data.</text>
</comment>
<reference evidence="1" key="1">
    <citation type="journal article" date="2014" name="Int. J. Syst. Evol. Microbiol.">
        <title>Complete genome sequence of Corynebacterium casei LMG S-19264T (=DSM 44701T), isolated from a smear-ripened cheese.</title>
        <authorList>
            <consortium name="US DOE Joint Genome Institute (JGI-PGF)"/>
            <person name="Walter F."/>
            <person name="Albersmeier A."/>
            <person name="Kalinowski J."/>
            <person name="Ruckert C."/>
        </authorList>
    </citation>
    <scope>NUCLEOTIDE SEQUENCE</scope>
    <source>
        <strain evidence="1">CGMCC 1.15966</strain>
    </source>
</reference>
<proteinExistence type="predicted"/>
<dbReference type="Proteomes" id="UP000614460">
    <property type="component" value="Unassembled WGS sequence"/>
</dbReference>
<gene>
    <name evidence="1" type="ORF">GCM10011516_04690</name>
</gene>
<accession>A0A8H9KUI1</accession>
<dbReference type="AlphaFoldDB" id="A0A8H9KUI1"/>
<dbReference type="Gene3D" id="3.40.50.620">
    <property type="entry name" value="HUPs"/>
    <property type="match status" value="1"/>
</dbReference>
<name>A0A8H9KUI1_9SPHI</name>
<sequence length="457" mass="52612">MEVAKGNWVGYQTVFYNLITGKYSQDINEVIDYNNLEIDPEGLAAYLDFGYSVFGHTPVKNVQYLLPNQSLSLENNQLVVKNHEDKTLQLLGKKSNEDDVIEKLRKSVNDWADGFQDDILIPTSGGFDSRLMNVLINDKSRIHAYTYGTSLNQDESREAVYAGLLSQRLNTYWKRISLGKFNVYMDQWYEQFGPAVAASGTYHMEFYHKIKHLEQGNPMHLLSGIIGDAWAGAVKVPMIDSAASYRTLGYTHGMSADSKLAMNVDYSGIVEPIYDRQKEYLSSPEYRIITAMRTKMMMLQYLISVPAKIAYPGYSPFVDEDLAISMLNLPADRRENRAWQRDFFRKNNLLFEEEKHKYTYQNSLNYYALLNESLIPLNVETLKECFNIDYLNWINQKIMHIGRKEKIFQTLMHTPKVKGVLKLFGAKNDLLEAYFAYITIKPIETLLLKRNASSLQA</sequence>
<evidence type="ECO:0008006" key="3">
    <source>
        <dbReference type="Google" id="ProtNLM"/>
    </source>
</evidence>
<evidence type="ECO:0000313" key="1">
    <source>
        <dbReference type="EMBL" id="GGE10039.1"/>
    </source>
</evidence>
<dbReference type="SUPFAM" id="SSF52402">
    <property type="entry name" value="Adenine nucleotide alpha hydrolases-like"/>
    <property type="match status" value="1"/>
</dbReference>